<evidence type="ECO:0000313" key="2">
    <source>
        <dbReference type="Proteomes" id="UP000076154"/>
    </source>
</evidence>
<name>A0A369K551_HYPMA</name>
<protein>
    <submittedName>
        <fullName evidence="1">Uncharacterized protein</fullName>
    </submittedName>
</protein>
<accession>A0A369K551</accession>
<dbReference type="AlphaFoldDB" id="A0A369K551"/>
<organism evidence="1 2">
    <name type="scientific">Hypsizygus marmoreus</name>
    <name type="common">White beech mushroom</name>
    <name type="synonym">Agaricus marmoreus</name>
    <dbReference type="NCBI Taxonomy" id="39966"/>
    <lineage>
        <taxon>Eukaryota</taxon>
        <taxon>Fungi</taxon>
        <taxon>Dikarya</taxon>
        <taxon>Basidiomycota</taxon>
        <taxon>Agaricomycotina</taxon>
        <taxon>Agaricomycetes</taxon>
        <taxon>Agaricomycetidae</taxon>
        <taxon>Agaricales</taxon>
        <taxon>Tricholomatineae</taxon>
        <taxon>Lyophyllaceae</taxon>
        <taxon>Hypsizygus</taxon>
    </lineage>
</organism>
<reference evidence="1" key="1">
    <citation type="submission" date="2018-04" db="EMBL/GenBank/DDBJ databases">
        <title>Whole genome sequencing of Hypsizygus marmoreus.</title>
        <authorList>
            <person name="Choi I.-G."/>
            <person name="Min B."/>
            <person name="Kim J.-G."/>
            <person name="Kim S."/>
            <person name="Oh Y.-L."/>
            <person name="Kong W.-S."/>
            <person name="Park H."/>
            <person name="Jeong J."/>
            <person name="Song E.-S."/>
        </authorList>
    </citation>
    <scope>NUCLEOTIDE SEQUENCE [LARGE SCALE GENOMIC DNA]</scope>
    <source>
        <strain evidence="1">51987-8</strain>
    </source>
</reference>
<gene>
    <name evidence="1" type="ORF">Hypma_005080</name>
</gene>
<evidence type="ECO:0000313" key="1">
    <source>
        <dbReference type="EMBL" id="RDB26973.1"/>
    </source>
</evidence>
<dbReference type="InParanoid" id="A0A369K551"/>
<dbReference type="EMBL" id="LUEZ02000021">
    <property type="protein sequence ID" value="RDB26973.1"/>
    <property type="molecule type" value="Genomic_DNA"/>
</dbReference>
<keyword evidence="2" id="KW-1185">Reference proteome</keyword>
<sequence length="50" mass="5472">MRSTSVVPAGIPTLCQCIRTVNRIISTSVNPSIDFVQASFSLFSWTDLVL</sequence>
<proteinExistence type="predicted"/>
<comment type="caution">
    <text evidence="1">The sequence shown here is derived from an EMBL/GenBank/DDBJ whole genome shotgun (WGS) entry which is preliminary data.</text>
</comment>
<dbReference type="Proteomes" id="UP000076154">
    <property type="component" value="Unassembled WGS sequence"/>
</dbReference>